<dbReference type="PANTHER" id="PTHR35526">
    <property type="entry name" value="ANTI-SIGMA-F FACTOR RSBW-RELATED"/>
    <property type="match status" value="1"/>
</dbReference>
<accession>A0A2W1JXT6</accession>
<dbReference type="PANTHER" id="PTHR35526:SF3">
    <property type="entry name" value="ANTI-SIGMA-F FACTOR RSBW"/>
    <property type="match status" value="1"/>
</dbReference>
<dbReference type="AlphaFoldDB" id="A0A2W1JXT6"/>
<evidence type="ECO:0000259" key="2">
    <source>
        <dbReference type="Pfam" id="PF13581"/>
    </source>
</evidence>
<dbReference type="EC" id="2.7.11.1" evidence="3"/>
<keyword evidence="4" id="KW-1185">Reference proteome</keyword>
<keyword evidence="3" id="KW-0808">Transferase</keyword>
<dbReference type="Proteomes" id="UP000248857">
    <property type="component" value="Unassembled WGS sequence"/>
</dbReference>
<dbReference type="GO" id="GO:0004674">
    <property type="term" value="F:protein serine/threonine kinase activity"/>
    <property type="evidence" value="ECO:0007669"/>
    <property type="project" value="UniProtKB-KW"/>
</dbReference>
<dbReference type="InterPro" id="IPR003594">
    <property type="entry name" value="HATPase_dom"/>
</dbReference>
<dbReference type="Pfam" id="PF13581">
    <property type="entry name" value="HATPase_c_2"/>
    <property type="match status" value="1"/>
</dbReference>
<organism evidence="3 4">
    <name type="scientific">Acaryochloris thomasi RCC1774</name>
    <dbReference type="NCBI Taxonomy" id="1764569"/>
    <lineage>
        <taxon>Bacteria</taxon>
        <taxon>Bacillati</taxon>
        <taxon>Cyanobacteriota</taxon>
        <taxon>Cyanophyceae</taxon>
        <taxon>Acaryochloridales</taxon>
        <taxon>Acaryochloridaceae</taxon>
        <taxon>Acaryochloris</taxon>
        <taxon>Acaryochloris thomasi</taxon>
    </lineage>
</organism>
<feature type="domain" description="Histidine kinase/HSP90-like ATPase" evidence="2">
    <location>
        <begin position="10"/>
        <end position="134"/>
    </location>
</feature>
<comment type="caution">
    <text evidence="3">The sequence shown here is derived from an EMBL/GenBank/DDBJ whole genome shotgun (WGS) entry which is preliminary data.</text>
</comment>
<dbReference type="SUPFAM" id="SSF55874">
    <property type="entry name" value="ATPase domain of HSP90 chaperone/DNA topoisomerase II/histidine kinase"/>
    <property type="match status" value="1"/>
</dbReference>
<evidence type="ECO:0000256" key="1">
    <source>
        <dbReference type="ARBA" id="ARBA00022527"/>
    </source>
</evidence>
<dbReference type="CDD" id="cd16936">
    <property type="entry name" value="HATPase_RsbW-like"/>
    <property type="match status" value="1"/>
</dbReference>
<dbReference type="InterPro" id="IPR036890">
    <property type="entry name" value="HATPase_C_sf"/>
</dbReference>
<dbReference type="EMBL" id="PQWO01000003">
    <property type="protein sequence ID" value="PZD74374.1"/>
    <property type="molecule type" value="Genomic_DNA"/>
</dbReference>
<dbReference type="InterPro" id="IPR050267">
    <property type="entry name" value="Anti-sigma-factor_SerPK"/>
</dbReference>
<evidence type="ECO:0000313" key="3">
    <source>
        <dbReference type="EMBL" id="PZD74374.1"/>
    </source>
</evidence>
<sequence length="140" mass="16368">MLKHHHLQVSTDLKNLSTILDWLNQIDHVSLSEMDWLRCQIALAEGFTNAVRHAHRGLPVETPIDIEVKIAPEYLELYVWDQGPFFNLLQQLAKMPLEDRESDRGRGLIIMNQVADRLSYERLHDVQNYLHMVKYVPSQP</sequence>
<gene>
    <name evidence="3" type="primary">rsbW</name>
    <name evidence="3" type="ORF">C1752_01418</name>
</gene>
<protein>
    <submittedName>
        <fullName evidence="3">Serine-protein kinase RsbW</fullName>
        <ecNumber evidence="3">2.7.11.1</ecNumber>
    </submittedName>
</protein>
<reference evidence="3 4" key="1">
    <citation type="journal article" date="2018" name="Sci. Rep.">
        <title>A novel species of the marine cyanobacterium Acaryochloris with a unique pigment content and lifestyle.</title>
        <authorList>
            <person name="Partensky F."/>
            <person name="Six C."/>
            <person name="Ratin M."/>
            <person name="Garczarek L."/>
            <person name="Vaulot D."/>
            <person name="Probert I."/>
            <person name="Calteau A."/>
            <person name="Gourvil P."/>
            <person name="Marie D."/>
            <person name="Grebert T."/>
            <person name="Bouchier C."/>
            <person name="Le Panse S."/>
            <person name="Gachenot M."/>
            <person name="Rodriguez F."/>
            <person name="Garrido J.L."/>
        </authorList>
    </citation>
    <scope>NUCLEOTIDE SEQUENCE [LARGE SCALE GENOMIC DNA]</scope>
    <source>
        <strain evidence="3 4">RCC1774</strain>
    </source>
</reference>
<keyword evidence="3" id="KW-0418">Kinase</keyword>
<keyword evidence="1" id="KW-0723">Serine/threonine-protein kinase</keyword>
<dbReference type="Gene3D" id="3.30.565.10">
    <property type="entry name" value="Histidine kinase-like ATPase, C-terminal domain"/>
    <property type="match status" value="1"/>
</dbReference>
<dbReference type="OrthoDB" id="424943at2"/>
<proteinExistence type="predicted"/>
<name>A0A2W1JXT6_9CYAN</name>
<dbReference type="RefSeq" id="WP_110985375.1">
    <property type="nucleotide sequence ID" value="NZ_CAWNWM010000003.1"/>
</dbReference>
<evidence type="ECO:0000313" key="4">
    <source>
        <dbReference type="Proteomes" id="UP000248857"/>
    </source>
</evidence>